<evidence type="ECO:0000259" key="11">
    <source>
        <dbReference type="Pfam" id="PF02463"/>
    </source>
</evidence>
<evidence type="ECO:0000256" key="1">
    <source>
        <dbReference type="ARBA" id="ARBA00003618"/>
    </source>
</evidence>
<gene>
    <name evidence="12" type="primary">recN</name>
    <name evidence="12" type="ORF">H6A34_02070</name>
</gene>
<name>A0A939B4V2_9BACT</name>
<dbReference type="GO" id="GO:0009432">
    <property type="term" value="P:SOS response"/>
    <property type="evidence" value="ECO:0007669"/>
    <property type="project" value="TreeGrafter"/>
</dbReference>
<feature type="domain" description="RecF/RecN/SMC N-terminal" evidence="11">
    <location>
        <begin position="1"/>
        <end position="510"/>
    </location>
</feature>
<comment type="similarity">
    <text evidence="2 9">Belongs to the RecN family.</text>
</comment>
<keyword evidence="10" id="KW-0175">Coiled coil</keyword>
<dbReference type="InterPro" id="IPR003395">
    <property type="entry name" value="RecF/RecN/SMC_N"/>
</dbReference>
<dbReference type="NCBIfam" id="TIGR00634">
    <property type="entry name" value="recN"/>
    <property type="match status" value="1"/>
</dbReference>
<dbReference type="AlphaFoldDB" id="A0A939B4V2"/>
<dbReference type="Gene3D" id="3.40.50.300">
    <property type="entry name" value="P-loop containing nucleotide triphosphate hydrolases"/>
    <property type="match status" value="2"/>
</dbReference>
<protein>
    <recommendedName>
        <fullName evidence="3 9">DNA repair protein RecN</fullName>
    </recommendedName>
    <alternativeName>
        <fullName evidence="8 9">Recombination protein N</fullName>
    </alternativeName>
</protein>
<evidence type="ECO:0000256" key="5">
    <source>
        <dbReference type="ARBA" id="ARBA00022763"/>
    </source>
</evidence>
<dbReference type="InterPro" id="IPR027417">
    <property type="entry name" value="P-loop_NTPase"/>
</dbReference>
<proteinExistence type="inferred from homology"/>
<keyword evidence="13" id="KW-1185">Reference proteome</keyword>
<evidence type="ECO:0000256" key="9">
    <source>
        <dbReference type="PIRNR" id="PIRNR003128"/>
    </source>
</evidence>
<dbReference type="Pfam" id="PF02463">
    <property type="entry name" value="SMC_N"/>
    <property type="match status" value="1"/>
</dbReference>
<sequence length="555" mass="62524">MLKQLYINNFTLIDILDIPFNPGFSVITGETGAGKSIILGAINLLLGQRADAKYIKQTSKKCIIEAHFDISNYGMEPFFEENGIDYDAADCILRREISPAGKSRAFINDTPVQLTLMRTLGEQLIDIHSQHQNLLLNEEDFQLNVVDIIADDKALLMQYKKKFSDYKEISKEIRRLREEIEANKKNEDFIRFQLNELEEANLHEDMQESLEQESAMLSHVEDIKTALFEVENLLGTGHDGNGTTDRVKDAVRSLENITDIYPETKELAERMESCYIELKDILQEVSSHAANIEFDPQRLESINAQLDRIYTLEQKHNVTTVGELLEIKNTLAAKLDRIDNSDEEMARMVKRGQELGDECERLAEQLTTVRTEAAKKIENEMPERLVPLGITKVRFAVNIDKKNICDDGHDRVSFLFSANTNTPMQPVAQVASGGEIARVMLSIKAMISGAVKLPTIIFDEIDTGVSGKIAEKMGDIMVEMAHNKRQVISITHLPQIASKGTTHYKVYKEEGPDGTISRMRMLSSNERIEEIAQMLSGSEVTEAAISNAKELLKIS</sequence>
<evidence type="ECO:0000256" key="7">
    <source>
        <dbReference type="ARBA" id="ARBA00023204"/>
    </source>
</evidence>
<comment type="caution">
    <text evidence="12">The sequence shown here is derived from an EMBL/GenBank/DDBJ whole genome shotgun (WGS) entry which is preliminary data.</text>
</comment>
<evidence type="ECO:0000256" key="2">
    <source>
        <dbReference type="ARBA" id="ARBA00009441"/>
    </source>
</evidence>
<dbReference type="InterPro" id="IPR004604">
    <property type="entry name" value="DNA_recomb/repair_RecN"/>
</dbReference>
<dbReference type="GO" id="GO:0043590">
    <property type="term" value="C:bacterial nucleoid"/>
    <property type="evidence" value="ECO:0007669"/>
    <property type="project" value="TreeGrafter"/>
</dbReference>
<evidence type="ECO:0000256" key="8">
    <source>
        <dbReference type="ARBA" id="ARBA00033408"/>
    </source>
</evidence>
<dbReference type="GO" id="GO:0006310">
    <property type="term" value="P:DNA recombination"/>
    <property type="evidence" value="ECO:0007669"/>
    <property type="project" value="InterPro"/>
</dbReference>
<keyword evidence="4" id="KW-0547">Nucleotide-binding</keyword>
<evidence type="ECO:0000256" key="3">
    <source>
        <dbReference type="ARBA" id="ARBA00021315"/>
    </source>
</evidence>
<dbReference type="PANTHER" id="PTHR11059:SF0">
    <property type="entry name" value="DNA REPAIR PROTEIN RECN"/>
    <property type="match status" value="1"/>
</dbReference>
<evidence type="ECO:0000256" key="6">
    <source>
        <dbReference type="ARBA" id="ARBA00022840"/>
    </source>
</evidence>
<comment type="function">
    <text evidence="1 9">May be involved in recombinational repair of damaged DNA.</text>
</comment>
<dbReference type="EMBL" id="JACJJG010000004">
    <property type="protein sequence ID" value="MBM6672669.1"/>
    <property type="molecule type" value="Genomic_DNA"/>
</dbReference>
<evidence type="ECO:0000313" key="12">
    <source>
        <dbReference type="EMBL" id="MBM6672669.1"/>
    </source>
</evidence>
<organism evidence="12 13">
    <name type="scientific">Marseilla massiliensis</name>
    <dbReference type="NCBI Taxonomy" id="1841864"/>
    <lineage>
        <taxon>Bacteria</taxon>
        <taxon>Pseudomonadati</taxon>
        <taxon>Bacteroidota</taxon>
        <taxon>Bacteroidia</taxon>
        <taxon>Bacteroidales</taxon>
        <taxon>Prevotellaceae</taxon>
        <taxon>Marseilla</taxon>
    </lineage>
</organism>
<keyword evidence="5 9" id="KW-0227">DNA damage</keyword>
<dbReference type="GO" id="GO:0006281">
    <property type="term" value="P:DNA repair"/>
    <property type="evidence" value="ECO:0007669"/>
    <property type="project" value="UniProtKB-KW"/>
</dbReference>
<feature type="coiled-coil region" evidence="10">
    <location>
        <begin position="159"/>
        <end position="186"/>
    </location>
</feature>
<evidence type="ECO:0000256" key="10">
    <source>
        <dbReference type="SAM" id="Coils"/>
    </source>
</evidence>
<dbReference type="PANTHER" id="PTHR11059">
    <property type="entry name" value="DNA REPAIR PROTEIN RECN"/>
    <property type="match status" value="1"/>
</dbReference>
<accession>A0A939B4V2</accession>
<keyword evidence="6" id="KW-0067">ATP-binding</keyword>
<reference evidence="12" key="1">
    <citation type="submission" date="2020-08" db="EMBL/GenBank/DDBJ databases">
        <authorList>
            <person name="Cejkova D."/>
            <person name="Kubasova T."/>
            <person name="Jahodarova E."/>
            <person name="Rychlik I."/>
        </authorList>
    </citation>
    <scope>NUCLEOTIDE SEQUENCE</scope>
    <source>
        <strain evidence="12">An824</strain>
    </source>
</reference>
<reference evidence="12" key="2">
    <citation type="journal article" date="2021" name="Sci. Rep.">
        <title>The distribution of antibiotic resistance genes in chicken gut microbiota commensals.</title>
        <authorList>
            <person name="Juricova H."/>
            <person name="Matiasovicova J."/>
            <person name="Kubasova T."/>
            <person name="Cejkova D."/>
            <person name="Rychlik I."/>
        </authorList>
    </citation>
    <scope>NUCLEOTIDE SEQUENCE</scope>
    <source>
        <strain evidence="12">An824</strain>
    </source>
</reference>
<dbReference type="Proteomes" id="UP000706891">
    <property type="component" value="Unassembled WGS sequence"/>
</dbReference>
<dbReference type="PIRSF" id="PIRSF003128">
    <property type="entry name" value="RecN"/>
    <property type="match status" value="1"/>
</dbReference>
<dbReference type="FunFam" id="3.40.50.300:FF:000319">
    <property type="entry name" value="DNA repair protein RecN"/>
    <property type="match status" value="1"/>
</dbReference>
<dbReference type="SUPFAM" id="SSF52540">
    <property type="entry name" value="P-loop containing nucleoside triphosphate hydrolases"/>
    <property type="match status" value="1"/>
</dbReference>
<evidence type="ECO:0000313" key="13">
    <source>
        <dbReference type="Proteomes" id="UP000706891"/>
    </source>
</evidence>
<evidence type="ECO:0000256" key="4">
    <source>
        <dbReference type="ARBA" id="ARBA00022741"/>
    </source>
</evidence>
<dbReference type="RefSeq" id="WP_205103144.1">
    <property type="nucleotide sequence ID" value="NZ_JACJJG010000004.1"/>
</dbReference>
<keyword evidence="7 9" id="KW-0234">DNA repair</keyword>
<dbReference type="GO" id="GO:0005524">
    <property type="term" value="F:ATP binding"/>
    <property type="evidence" value="ECO:0007669"/>
    <property type="project" value="UniProtKB-KW"/>
</dbReference>
<dbReference type="CDD" id="cd03241">
    <property type="entry name" value="ABC_RecN"/>
    <property type="match status" value="2"/>
</dbReference>